<feature type="region of interest" description="Disordered" evidence="1">
    <location>
        <begin position="397"/>
        <end position="428"/>
    </location>
</feature>
<evidence type="ECO:0000256" key="2">
    <source>
        <dbReference type="SAM" id="SignalP"/>
    </source>
</evidence>
<dbReference type="Proteomes" id="UP000824249">
    <property type="component" value="Unassembled WGS sequence"/>
</dbReference>
<protein>
    <recommendedName>
        <fullName evidence="5">DUF4340 domain-containing protein</fullName>
    </recommendedName>
</protein>
<dbReference type="PROSITE" id="PS51257">
    <property type="entry name" value="PROKAR_LIPOPROTEIN"/>
    <property type="match status" value="1"/>
</dbReference>
<dbReference type="EMBL" id="DXFD01000099">
    <property type="protein sequence ID" value="HIX47351.1"/>
    <property type="molecule type" value="Genomic_DNA"/>
</dbReference>
<evidence type="ECO:0008006" key="5">
    <source>
        <dbReference type="Google" id="ProtNLM"/>
    </source>
</evidence>
<evidence type="ECO:0000313" key="3">
    <source>
        <dbReference type="EMBL" id="HIX47351.1"/>
    </source>
</evidence>
<name>A0A9D2ASF0_9FIRM</name>
<comment type="caution">
    <text evidence="3">The sequence shown here is derived from an EMBL/GenBank/DDBJ whole genome shotgun (WGS) entry which is preliminary data.</text>
</comment>
<evidence type="ECO:0000256" key="1">
    <source>
        <dbReference type="SAM" id="MobiDB-lite"/>
    </source>
</evidence>
<dbReference type="AlphaFoldDB" id="A0A9D2ASF0"/>
<gene>
    <name evidence="3" type="ORF">H9737_06660</name>
</gene>
<keyword evidence="2" id="KW-0732">Signal</keyword>
<evidence type="ECO:0000313" key="4">
    <source>
        <dbReference type="Proteomes" id="UP000824249"/>
    </source>
</evidence>
<feature type="signal peptide" evidence="2">
    <location>
        <begin position="1"/>
        <end position="21"/>
    </location>
</feature>
<accession>A0A9D2ASF0</accession>
<reference evidence="3" key="1">
    <citation type="journal article" date="2021" name="PeerJ">
        <title>Extensive microbial diversity within the chicken gut microbiome revealed by metagenomics and culture.</title>
        <authorList>
            <person name="Gilroy R."/>
            <person name="Ravi A."/>
            <person name="Getino M."/>
            <person name="Pursley I."/>
            <person name="Horton D.L."/>
            <person name="Alikhan N.F."/>
            <person name="Baker D."/>
            <person name="Gharbi K."/>
            <person name="Hall N."/>
            <person name="Watson M."/>
            <person name="Adriaenssens E.M."/>
            <person name="Foster-Nyarko E."/>
            <person name="Jarju S."/>
            <person name="Secka A."/>
            <person name="Antonio M."/>
            <person name="Oren A."/>
            <person name="Chaudhuri R.R."/>
            <person name="La Ragione R."/>
            <person name="Hildebrand F."/>
            <person name="Pallen M.J."/>
        </authorList>
    </citation>
    <scope>NUCLEOTIDE SEQUENCE</scope>
    <source>
        <strain evidence="3">26628</strain>
    </source>
</reference>
<reference evidence="3" key="2">
    <citation type="submission" date="2021-04" db="EMBL/GenBank/DDBJ databases">
        <authorList>
            <person name="Gilroy R."/>
        </authorList>
    </citation>
    <scope>NUCLEOTIDE SEQUENCE</scope>
    <source>
        <strain evidence="3">26628</strain>
    </source>
</reference>
<sequence length="476" mass="50774">MKKGFALLASAVIGASLVLFSACGFVSGPVNNDGSISGNYRPATDIEILQVLHSIRQDTVFGDVDAQAWDFGLEYATDRLVALRRGDASWKDSSDAFYRLVLEREDTDGASADAATDDAETDGTQANELQMRGSGYGTSALTAPAGVYADEAVTLYQSFSASNDSEYVYRDDAERWQGVTAAAGEAVGTRSPLAALVLDEAAGELFGFPLRLMEEIVSLAHGESADSEGTDGALLPDTVRDGANRGSLGELLDGIFLSGMNLETWEDALQLRERLEGYGIALEVDLSSGIKLRLSASEETIRLVLAEKIADCVGDPDADIAELAESLPVRFVQCSYDIYFAVDADGVFSGIGVRADIEAVIEGVDYDLATGLPSEEETAEQMRLTIRGMERLSAYGGDVTLPDDLDRYEDPSEAEDEVSGSETADGEAVVAPEEEEFILPTAEEFRTDVDAAFGKLWKELYAAAQQGADAGDAVIE</sequence>
<organism evidence="3 4">
    <name type="scientific">Candidatus Borkfalkia faecigallinarum</name>
    <dbReference type="NCBI Taxonomy" id="2838509"/>
    <lineage>
        <taxon>Bacteria</taxon>
        <taxon>Bacillati</taxon>
        <taxon>Bacillota</taxon>
        <taxon>Clostridia</taxon>
        <taxon>Christensenellales</taxon>
        <taxon>Christensenellaceae</taxon>
        <taxon>Candidatus Borkfalkia</taxon>
    </lineage>
</organism>
<feature type="chain" id="PRO_5038669317" description="DUF4340 domain-containing protein" evidence="2">
    <location>
        <begin position="22"/>
        <end position="476"/>
    </location>
</feature>
<proteinExistence type="predicted"/>